<dbReference type="Gene3D" id="3.40.50.850">
    <property type="entry name" value="Isochorismatase-like"/>
    <property type="match status" value="1"/>
</dbReference>
<keyword evidence="7" id="KW-1185">Reference proteome</keyword>
<comment type="similarity">
    <text evidence="1">Belongs to the isochorismatase family.</text>
</comment>
<reference evidence="6 7" key="1">
    <citation type="submission" date="2019-11" db="EMBL/GenBank/DDBJ databases">
        <authorList>
            <person name="Ren C."/>
            <person name="Wang H."/>
            <person name="Xu Y."/>
        </authorList>
    </citation>
    <scope>NUCLEOTIDE SEQUENCE [LARGE SCALE GENOMIC DNA]</scope>
    <source>
        <strain evidence="7">JNU-WLY1368</strain>
        <strain evidence="4 6">LBM 19010</strain>
    </source>
</reference>
<dbReference type="GO" id="GO:0016787">
    <property type="term" value="F:hydrolase activity"/>
    <property type="evidence" value="ECO:0007669"/>
    <property type="project" value="UniProtKB-KW"/>
</dbReference>
<sequence length="178" mass="19554">MKRLFIVVDFQNDFVTGTLGFPGAEQLEAPICQKIEAYRTAGQDVIYTMDTHTDSYLQTAEGYALPIVHCVKGTPGWELYGRTAKLLQGCRRFEKPCFGCADLIPFLQEKQYDEVELGGLVSNICVLSNAVLAKAALPEATVFVDASCTAAADARQNVEALHCMEGMQIHIVGDSYEH</sequence>
<dbReference type="Pfam" id="PF00857">
    <property type="entry name" value="Isochorismatase"/>
    <property type="match status" value="1"/>
</dbReference>
<dbReference type="EMBL" id="CP046161">
    <property type="protein sequence ID" value="QKO30803.1"/>
    <property type="molecule type" value="Genomic_DNA"/>
</dbReference>
<dbReference type="CDD" id="cd00431">
    <property type="entry name" value="cysteine_hydrolases"/>
    <property type="match status" value="1"/>
</dbReference>
<dbReference type="PANTHER" id="PTHR43540:SF6">
    <property type="entry name" value="ISOCHORISMATASE-LIKE DOMAIN-CONTAINING PROTEIN"/>
    <property type="match status" value="1"/>
</dbReference>
<evidence type="ECO:0000256" key="1">
    <source>
        <dbReference type="ARBA" id="ARBA00006336"/>
    </source>
</evidence>
<protein>
    <submittedName>
        <fullName evidence="4">Isochorismatase family protein</fullName>
    </submittedName>
</protein>
<dbReference type="AlphaFoldDB" id="A0A859DQI9"/>
<dbReference type="InterPro" id="IPR000868">
    <property type="entry name" value="Isochorismatase-like_dom"/>
</dbReference>
<evidence type="ECO:0000313" key="7">
    <source>
        <dbReference type="Proteomes" id="UP000509623"/>
    </source>
</evidence>
<name>A0A859DQI9_9FIRM</name>
<dbReference type="PANTHER" id="PTHR43540">
    <property type="entry name" value="PEROXYUREIDOACRYLATE/UREIDOACRYLATE AMIDOHYDROLASE-RELATED"/>
    <property type="match status" value="1"/>
</dbReference>
<organism evidence="4 6">
    <name type="scientific">Caproicibacterium lactatifermentans</name>
    <dbReference type="NCBI Taxonomy" id="2666138"/>
    <lineage>
        <taxon>Bacteria</taxon>
        <taxon>Bacillati</taxon>
        <taxon>Bacillota</taxon>
        <taxon>Clostridia</taxon>
        <taxon>Eubacteriales</taxon>
        <taxon>Oscillospiraceae</taxon>
        <taxon>Caproicibacterium</taxon>
    </lineage>
</organism>
<dbReference type="Proteomes" id="UP000501316">
    <property type="component" value="Chromosome"/>
</dbReference>
<dbReference type="InterPro" id="IPR050272">
    <property type="entry name" value="Isochorismatase-like_hydrls"/>
</dbReference>
<dbReference type="SUPFAM" id="SSF52499">
    <property type="entry name" value="Isochorismatase-like hydrolases"/>
    <property type="match status" value="1"/>
</dbReference>
<proteinExistence type="inferred from homology"/>
<reference evidence="5" key="3">
    <citation type="journal article" date="2022" name="Int. J. Syst. Evol. Microbiol.">
        <title>Caproicibacterium lactatifermentans sp. nov., isolated from pit clay used for the production of Chinese strong aroma-type liquor.</title>
        <authorList>
            <person name="Wang H."/>
            <person name="Gu Y."/>
            <person name="Zhao D."/>
            <person name="Qiao Z."/>
            <person name="Zheng J."/>
            <person name="Gao J."/>
            <person name="Ren C."/>
            <person name="Xu Y."/>
        </authorList>
    </citation>
    <scope>NUCLEOTIDE SEQUENCE</scope>
    <source>
        <strain evidence="5">JNU-WLY1368</strain>
    </source>
</reference>
<gene>
    <name evidence="4" type="ORF">GJQ69_06315</name>
    <name evidence="5" type="ORF">GKP14_07215</name>
</gene>
<keyword evidence="2" id="KW-0378">Hydrolase</keyword>
<accession>A0A859DQI9</accession>
<dbReference type="InterPro" id="IPR036380">
    <property type="entry name" value="Isochorismatase-like_sf"/>
</dbReference>
<evidence type="ECO:0000313" key="4">
    <source>
        <dbReference type="EMBL" id="QKN24128.1"/>
    </source>
</evidence>
<evidence type="ECO:0000259" key="3">
    <source>
        <dbReference type="Pfam" id="PF00857"/>
    </source>
</evidence>
<dbReference type="KEGG" id="clf:GJQ69_06315"/>
<dbReference type="EMBL" id="CP046051">
    <property type="protein sequence ID" value="QKN24128.1"/>
    <property type="molecule type" value="Genomic_DNA"/>
</dbReference>
<evidence type="ECO:0000313" key="5">
    <source>
        <dbReference type="EMBL" id="QKO30803.1"/>
    </source>
</evidence>
<dbReference type="Proteomes" id="UP000509623">
    <property type="component" value="Chromosome"/>
</dbReference>
<feature type="domain" description="Isochorismatase-like" evidence="3">
    <location>
        <begin position="4"/>
        <end position="167"/>
    </location>
</feature>
<dbReference type="RefSeq" id="WP_086035544.1">
    <property type="nucleotide sequence ID" value="NZ_CP046051.1"/>
</dbReference>
<evidence type="ECO:0000256" key="2">
    <source>
        <dbReference type="ARBA" id="ARBA00022801"/>
    </source>
</evidence>
<evidence type="ECO:0000313" key="6">
    <source>
        <dbReference type="Proteomes" id="UP000501316"/>
    </source>
</evidence>
<reference evidence="5" key="2">
    <citation type="journal article" date="2021" name="Appl. Environ. Microbiol.">
        <title>Adaptability of a Caproate-Producing Bacterium Contributes to Its Dominance in an Anaerobic Fermentation System.</title>
        <authorList>
            <person name="Wang H."/>
            <person name="Gu Y."/>
            <person name="Zhou W."/>
            <person name="Zhao D."/>
            <person name="Qiao Z."/>
            <person name="Zheng J."/>
            <person name="Gao J."/>
            <person name="Chen X."/>
            <person name="Ren C."/>
            <person name="Xu Y."/>
        </authorList>
    </citation>
    <scope>NUCLEOTIDE SEQUENCE</scope>
    <source>
        <strain evidence="5">JNU-WLY1368</strain>
    </source>
</reference>